<dbReference type="PRINTS" id="PR00368">
    <property type="entry name" value="FADPNR"/>
</dbReference>
<dbReference type="InterPro" id="IPR050982">
    <property type="entry name" value="Auxin_biosynth/cation_transpt"/>
</dbReference>
<dbReference type="PANTHER" id="PTHR43539">
    <property type="entry name" value="FLAVIN-BINDING MONOOXYGENASE-LIKE PROTEIN (AFU_ORTHOLOGUE AFUA_4G09220)"/>
    <property type="match status" value="1"/>
</dbReference>
<keyword evidence="3" id="KW-1185">Reference proteome</keyword>
<name>A0ABZ2L3S4_9BACT</name>
<keyword evidence="1" id="KW-0560">Oxidoreductase</keyword>
<dbReference type="SUPFAM" id="SSF51905">
    <property type="entry name" value="FAD/NAD(P)-binding domain"/>
    <property type="match status" value="1"/>
</dbReference>
<proteinExistence type="predicted"/>
<dbReference type="PANTHER" id="PTHR43539:SF23">
    <property type="entry name" value="FAD-DEPENDENT OXIDOREDUCTASE DOMAIN-CONTAINING PROTEIN 2"/>
    <property type="match status" value="1"/>
</dbReference>
<organism evidence="2 3">
    <name type="scientific">Pendulispora rubella</name>
    <dbReference type="NCBI Taxonomy" id="2741070"/>
    <lineage>
        <taxon>Bacteria</taxon>
        <taxon>Pseudomonadati</taxon>
        <taxon>Myxococcota</taxon>
        <taxon>Myxococcia</taxon>
        <taxon>Myxococcales</taxon>
        <taxon>Sorangiineae</taxon>
        <taxon>Pendulisporaceae</taxon>
        <taxon>Pendulispora</taxon>
    </lineage>
</organism>
<sequence>MRTYDYIIVGAGPAGLQLSYYLQQAGADYVTLERETAPGSFFREFPRHRTLISLNKVHTRSADPEIRLRWDWNSLLHDSPGLRFPEFSRDYFPRADDLVRYLAAFQRFHKLAVRYGTAVQRLEREGSGFLVHTADGPLLGRCLIAAIGWGKPFVPAIRGIEHAVGYETMTTAPSTYADRRVLIIGKGNSAFETANALLGEASMIHLASPRPLRLAWNTKHPGDVRGQFGAFLDSYQFKTLHSVLDCTIDEIRRFGDHFEADITYTHADGERATLAYDVVIRCTGFRMNTSIFAPECTPELVHGGRLPAVRTDWQSTNVDGLYFAGTMAQARDFKRASSAFIDGFRYNLRTLTSLLRERYEGAPLTYDQVPAASERLTSHVLDRVNWSSALWTQFEYLCDALVLDEATGQMRCYADLPEDYAVSRFAHAPHLYTVTLRWGRRAYGDVFAIERHPTPERAQESAFIHPVVRRYRRGELTAECHLLEDLLAEWRRPDRHVAPLRDFFHRELGS</sequence>
<dbReference type="RefSeq" id="WP_394834277.1">
    <property type="nucleotide sequence ID" value="NZ_CP089929.1"/>
</dbReference>
<gene>
    <name evidence="2" type="ORF">LVJ94_48040</name>
</gene>
<evidence type="ECO:0000313" key="3">
    <source>
        <dbReference type="Proteomes" id="UP001374803"/>
    </source>
</evidence>
<reference evidence="2" key="1">
    <citation type="submission" date="2021-12" db="EMBL/GenBank/DDBJ databases">
        <title>Discovery of the Pendulisporaceae a myxobacterial family with distinct sporulation behavior and unique specialized metabolism.</title>
        <authorList>
            <person name="Garcia R."/>
            <person name="Popoff A."/>
            <person name="Bader C.D."/>
            <person name="Loehr J."/>
            <person name="Walesch S."/>
            <person name="Walt C."/>
            <person name="Boldt J."/>
            <person name="Bunk B."/>
            <person name="Haeckl F.J.F.P.J."/>
            <person name="Gunesch A.P."/>
            <person name="Birkelbach J."/>
            <person name="Nuebel U."/>
            <person name="Pietschmann T."/>
            <person name="Bach T."/>
            <person name="Mueller R."/>
        </authorList>
    </citation>
    <scope>NUCLEOTIDE SEQUENCE</scope>
    <source>
        <strain evidence="2">MSr11367</strain>
    </source>
</reference>
<protein>
    <submittedName>
        <fullName evidence="2">NAD(P)-binding domain-containing protein</fullName>
    </submittedName>
</protein>
<evidence type="ECO:0000256" key="1">
    <source>
        <dbReference type="ARBA" id="ARBA00023002"/>
    </source>
</evidence>
<accession>A0ABZ2L3S4</accession>
<dbReference type="InterPro" id="IPR036188">
    <property type="entry name" value="FAD/NAD-bd_sf"/>
</dbReference>
<dbReference type="Pfam" id="PF13738">
    <property type="entry name" value="Pyr_redox_3"/>
    <property type="match status" value="1"/>
</dbReference>
<dbReference type="EMBL" id="CP089983">
    <property type="protein sequence ID" value="WXB04633.1"/>
    <property type="molecule type" value="Genomic_DNA"/>
</dbReference>
<dbReference type="Proteomes" id="UP001374803">
    <property type="component" value="Chromosome"/>
</dbReference>
<dbReference type="Gene3D" id="3.50.50.60">
    <property type="entry name" value="FAD/NAD(P)-binding domain"/>
    <property type="match status" value="2"/>
</dbReference>
<evidence type="ECO:0000313" key="2">
    <source>
        <dbReference type="EMBL" id="WXB04633.1"/>
    </source>
</evidence>
<dbReference type="PRINTS" id="PR00411">
    <property type="entry name" value="PNDRDTASEI"/>
</dbReference>